<dbReference type="Gene3D" id="1.10.630.10">
    <property type="entry name" value="Cytochrome P450"/>
    <property type="match status" value="1"/>
</dbReference>
<feature type="transmembrane region" description="Helical" evidence="2">
    <location>
        <begin position="7"/>
        <end position="25"/>
    </location>
</feature>
<gene>
    <name evidence="3" type="ORF">PUMCH_003890</name>
</gene>
<dbReference type="KEGG" id="asau:88174953"/>
<dbReference type="EMBL" id="CP138897">
    <property type="protein sequence ID" value="WPK26534.1"/>
    <property type="molecule type" value="Genomic_DNA"/>
</dbReference>
<dbReference type="GO" id="GO:0005506">
    <property type="term" value="F:iron ion binding"/>
    <property type="evidence" value="ECO:0007669"/>
    <property type="project" value="InterPro"/>
</dbReference>
<evidence type="ECO:0000256" key="2">
    <source>
        <dbReference type="SAM" id="Phobius"/>
    </source>
</evidence>
<evidence type="ECO:0000256" key="1">
    <source>
        <dbReference type="PIRSR" id="PIRSR602401-1"/>
    </source>
</evidence>
<reference evidence="3 4" key="1">
    <citation type="submission" date="2023-10" db="EMBL/GenBank/DDBJ databases">
        <title>Draft Genome Sequence of Candida saopaulonensis from a very Premature Infant with Sepsis.</title>
        <authorList>
            <person name="Ning Y."/>
            <person name="Dai R."/>
            <person name="Xiao M."/>
            <person name="Xu Y."/>
            <person name="Yan Q."/>
            <person name="Zhang L."/>
        </authorList>
    </citation>
    <scope>NUCLEOTIDE SEQUENCE [LARGE SCALE GENOMIC DNA]</scope>
    <source>
        <strain evidence="3 4">19XY460</strain>
    </source>
</reference>
<dbReference type="Proteomes" id="UP001338582">
    <property type="component" value="Chromosome 4"/>
</dbReference>
<keyword evidence="1" id="KW-0349">Heme</keyword>
<evidence type="ECO:0000313" key="4">
    <source>
        <dbReference type="Proteomes" id="UP001338582"/>
    </source>
</evidence>
<sequence length="487" mass="56120">MLFVVDHCNYFLGILLSALIAIWLRQIILPPSDFPKSIPTIPFYVCFLPIIFNWDQKSIYEKHFREKVEKYGAVKVYFASRWNILVTKPEYVKTVISHNDIFEKSGNQEKIPHAVIAEYLGDNLISAGNENWAKYRSLTEDSIRFPDMSPLEKNVELLLQEISNSLPANKTMRVNEIFQKYTLSCVGDCIIGSDLRTPLNGVSIQERINYLKNQIFKPLFMNFTFLDKLPIPSRIRARNAVREFKKLFFDKILADKTVENSNKLGPSLADGFEKKIITKQQFQDNAMIAMVAGHENPQILLTTVIYLLSKHPSIQDKLRCLLNQNTNYSENPFLDAIVYEALRLLPPIAQLINRVTRQRVFLGKDLVIPKGVYIGNNSLFTQRDEKYWKDADEFRPQRWGTTKEEINKRFRLAQSNCTLTAFHGRKRSCLGQLFALAEVKIAVVAIVKVYKLSLDPTWIERFTPSGPLVPVNLSVHFEEVQTHAELD</sequence>
<evidence type="ECO:0000313" key="3">
    <source>
        <dbReference type="EMBL" id="WPK26534.1"/>
    </source>
</evidence>
<dbReference type="AlphaFoldDB" id="A0AAX4HD60"/>
<dbReference type="PANTHER" id="PTHR24305:SF223">
    <property type="entry name" value="CYTOCHROME P450-DIT2"/>
    <property type="match status" value="1"/>
</dbReference>
<name>A0AAX4HD60_9ASCO</name>
<protein>
    <recommendedName>
        <fullName evidence="5">Cytochrome P450</fullName>
    </recommendedName>
</protein>
<dbReference type="InterPro" id="IPR050121">
    <property type="entry name" value="Cytochrome_P450_monoxygenase"/>
</dbReference>
<organism evidence="3 4">
    <name type="scientific">Australozyma saopauloensis</name>
    <dbReference type="NCBI Taxonomy" id="291208"/>
    <lineage>
        <taxon>Eukaryota</taxon>
        <taxon>Fungi</taxon>
        <taxon>Dikarya</taxon>
        <taxon>Ascomycota</taxon>
        <taxon>Saccharomycotina</taxon>
        <taxon>Pichiomycetes</taxon>
        <taxon>Metschnikowiaceae</taxon>
        <taxon>Australozyma</taxon>
    </lineage>
</organism>
<keyword evidence="2" id="KW-0472">Membrane</keyword>
<keyword evidence="1" id="KW-0479">Metal-binding</keyword>
<dbReference type="GO" id="GO:0004497">
    <property type="term" value="F:monooxygenase activity"/>
    <property type="evidence" value="ECO:0007669"/>
    <property type="project" value="InterPro"/>
</dbReference>
<dbReference type="Pfam" id="PF00067">
    <property type="entry name" value="p450"/>
    <property type="match status" value="1"/>
</dbReference>
<dbReference type="InterPro" id="IPR002401">
    <property type="entry name" value="Cyt_P450_E_grp-I"/>
</dbReference>
<evidence type="ECO:0008006" key="5">
    <source>
        <dbReference type="Google" id="ProtNLM"/>
    </source>
</evidence>
<dbReference type="GO" id="GO:0016705">
    <property type="term" value="F:oxidoreductase activity, acting on paired donors, with incorporation or reduction of molecular oxygen"/>
    <property type="evidence" value="ECO:0007669"/>
    <property type="project" value="InterPro"/>
</dbReference>
<dbReference type="RefSeq" id="XP_062878915.1">
    <property type="nucleotide sequence ID" value="XM_063022845.1"/>
</dbReference>
<proteinExistence type="predicted"/>
<keyword evidence="4" id="KW-1185">Reference proteome</keyword>
<dbReference type="PRINTS" id="PR00463">
    <property type="entry name" value="EP450I"/>
</dbReference>
<feature type="binding site" description="axial binding residue" evidence="1">
    <location>
        <position position="429"/>
    </location>
    <ligand>
        <name>heme</name>
        <dbReference type="ChEBI" id="CHEBI:30413"/>
    </ligand>
    <ligandPart>
        <name>Fe</name>
        <dbReference type="ChEBI" id="CHEBI:18248"/>
    </ligandPart>
</feature>
<dbReference type="InterPro" id="IPR036396">
    <property type="entry name" value="Cyt_P450_sf"/>
</dbReference>
<dbReference type="PRINTS" id="PR00385">
    <property type="entry name" value="P450"/>
</dbReference>
<dbReference type="SUPFAM" id="SSF48264">
    <property type="entry name" value="Cytochrome P450"/>
    <property type="match status" value="1"/>
</dbReference>
<dbReference type="InterPro" id="IPR001128">
    <property type="entry name" value="Cyt_P450"/>
</dbReference>
<dbReference type="GO" id="GO:0020037">
    <property type="term" value="F:heme binding"/>
    <property type="evidence" value="ECO:0007669"/>
    <property type="project" value="InterPro"/>
</dbReference>
<accession>A0AAX4HD60</accession>
<keyword evidence="2" id="KW-0812">Transmembrane</keyword>
<keyword evidence="1" id="KW-0408">Iron</keyword>
<dbReference type="CDD" id="cd11070">
    <property type="entry name" value="CYP56-like"/>
    <property type="match status" value="1"/>
</dbReference>
<dbReference type="PANTHER" id="PTHR24305">
    <property type="entry name" value="CYTOCHROME P450"/>
    <property type="match status" value="1"/>
</dbReference>
<keyword evidence="2" id="KW-1133">Transmembrane helix</keyword>
<comment type="cofactor">
    <cofactor evidence="1">
        <name>heme</name>
        <dbReference type="ChEBI" id="CHEBI:30413"/>
    </cofactor>
</comment>
<dbReference type="GeneID" id="88174953"/>